<evidence type="ECO:0000313" key="3">
    <source>
        <dbReference type="EMBL" id="EGD59534.1"/>
    </source>
</evidence>
<dbReference type="InterPro" id="IPR012336">
    <property type="entry name" value="Thioredoxin-like_fold"/>
</dbReference>
<dbReference type="InterPro" id="IPR036249">
    <property type="entry name" value="Thioredoxin-like_sf"/>
</dbReference>
<feature type="chain" id="PRO_5003272465" evidence="1">
    <location>
        <begin position="32"/>
        <end position="239"/>
    </location>
</feature>
<comment type="caution">
    <text evidence="3">The sequence shown here is derived from an EMBL/GenBank/DDBJ whole genome shotgun (WGS) entry which is preliminary data.</text>
</comment>
<dbReference type="Proteomes" id="UP000004728">
    <property type="component" value="Unassembled WGS sequence"/>
</dbReference>
<dbReference type="Gene3D" id="3.40.30.10">
    <property type="entry name" value="Glutaredoxin"/>
    <property type="match status" value="1"/>
</dbReference>
<sequence>MQRLLKSLVLVLAGLGSLALLSGAGRPQPHAAPQVGNWNATVTRTAQDSYILGNPAAPVNLVAYISYTCPHCAAFEAEAEAPMRIGMIAPGKGSYEIRPFMRNPIDIAVALLAECGPPSHFFANNQAFFASQSEWMAPLGNLTDAQKARWSNPDFGARMRAMASDLGLYKIMEQRGYDRVTLDRCLANKPLAERIAKHTQDAVEKDFVQGTPAFLLNGVPLAGTYTWEALKPQLDARLR</sequence>
<protein>
    <submittedName>
        <fullName evidence="3">Protein-disulfide isomerase</fullName>
    </submittedName>
</protein>
<dbReference type="eggNOG" id="COG1651">
    <property type="taxonomic scope" value="Bacteria"/>
</dbReference>
<name>F1Z728_9SPHN</name>
<organism evidence="3 4">
    <name type="scientific">Novosphingobium nitrogenifigens DSM 19370</name>
    <dbReference type="NCBI Taxonomy" id="983920"/>
    <lineage>
        <taxon>Bacteria</taxon>
        <taxon>Pseudomonadati</taxon>
        <taxon>Pseudomonadota</taxon>
        <taxon>Alphaproteobacteria</taxon>
        <taxon>Sphingomonadales</taxon>
        <taxon>Sphingomonadaceae</taxon>
        <taxon>Novosphingobium</taxon>
    </lineage>
</organism>
<keyword evidence="1" id="KW-0732">Signal</keyword>
<evidence type="ECO:0000313" key="4">
    <source>
        <dbReference type="Proteomes" id="UP000004728"/>
    </source>
</evidence>
<dbReference type="SUPFAM" id="SSF52833">
    <property type="entry name" value="Thioredoxin-like"/>
    <property type="match status" value="1"/>
</dbReference>
<dbReference type="Gene3D" id="1.10.40.110">
    <property type="match status" value="1"/>
</dbReference>
<proteinExistence type="predicted"/>
<dbReference type="STRING" id="983920.Y88_2578"/>
<evidence type="ECO:0000256" key="1">
    <source>
        <dbReference type="SAM" id="SignalP"/>
    </source>
</evidence>
<reference evidence="3 4" key="1">
    <citation type="journal article" date="2012" name="J. Bacteriol.">
        <title>Draft Genome Sequence of Novosphingobium nitrogenifigens Y88T.</title>
        <authorList>
            <person name="Strabala T.J."/>
            <person name="Macdonald L."/>
            <person name="Liu V."/>
            <person name="Smit A.M."/>
        </authorList>
    </citation>
    <scope>NUCLEOTIDE SEQUENCE [LARGE SCALE GENOMIC DNA]</scope>
    <source>
        <strain evidence="3 4">DSM 19370</strain>
    </source>
</reference>
<dbReference type="RefSeq" id="WP_008070189.1">
    <property type="nucleotide sequence ID" value="NZ_AQWK01000003.1"/>
</dbReference>
<dbReference type="OrthoDB" id="8478320at2"/>
<keyword evidence="4" id="KW-1185">Reference proteome</keyword>
<accession>F1Z728</accession>
<dbReference type="AlphaFoldDB" id="F1Z728"/>
<dbReference type="EMBL" id="AEWJ01000026">
    <property type="protein sequence ID" value="EGD59534.1"/>
    <property type="molecule type" value="Genomic_DNA"/>
</dbReference>
<evidence type="ECO:0000259" key="2">
    <source>
        <dbReference type="Pfam" id="PF13462"/>
    </source>
</evidence>
<dbReference type="InParanoid" id="F1Z728"/>
<dbReference type="HOGENOM" id="CLU_000288_47_5_5"/>
<dbReference type="Pfam" id="PF13462">
    <property type="entry name" value="Thioredoxin_4"/>
    <property type="match status" value="1"/>
</dbReference>
<gene>
    <name evidence="3" type="ORF">Y88_2578</name>
</gene>
<dbReference type="GO" id="GO:0016853">
    <property type="term" value="F:isomerase activity"/>
    <property type="evidence" value="ECO:0007669"/>
    <property type="project" value="UniProtKB-KW"/>
</dbReference>
<feature type="signal peptide" evidence="1">
    <location>
        <begin position="1"/>
        <end position="31"/>
    </location>
</feature>
<feature type="domain" description="Thioredoxin-like fold" evidence="2">
    <location>
        <begin position="47"/>
        <end position="235"/>
    </location>
</feature>
<keyword evidence="3" id="KW-0413">Isomerase</keyword>